<feature type="chain" id="PRO_5009581150" description="DUF916 domain-containing protein" evidence="2">
    <location>
        <begin position="24"/>
        <end position="338"/>
    </location>
</feature>
<evidence type="ECO:0000313" key="4">
    <source>
        <dbReference type="Proteomes" id="UP000176631"/>
    </source>
</evidence>
<dbReference type="AlphaFoldDB" id="A0A1G1W9P7"/>
<keyword evidence="1" id="KW-0812">Transmembrane</keyword>
<evidence type="ECO:0000256" key="2">
    <source>
        <dbReference type="SAM" id="SignalP"/>
    </source>
</evidence>
<name>A0A1G1W9P7_9BACT</name>
<dbReference type="EMBL" id="MHCP01000011">
    <property type="protein sequence ID" value="OGY24408.1"/>
    <property type="molecule type" value="Genomic_DNA"/>
</dbReference>
<protein>
    <recommendedName>
        <fullName evidence="5">DUF916 domain-containing protein</fullName>
    </recommendedName>
</protein>
<dbReference type="STRING" id="1802593.A2172_01715"/>
<proteinExistence type="predicted"/>
<keyword evidence="1" id="KW-1133">Transmembrane helix</keyword>
<keyword evidence="2" id="KW-0732">Signal</keyword>
<comment type="caution">
    <text evidence="3">The sequence shown here is derived from an EMBL/GenBank/DDBJ whole genome shotgun (WGS) entry which is preliminary data.</text>
</comment>
<gene>
    <name evidence="3" type="ORF">A2172_01715</name>
</gene>
<feature type="transmembrane region" description="Helical" evidence="1">
    <location>
        <begin position="286"/>
        <end position="310"/>
    </location>
</feature>
<organism evidence="3 4">
    <name type="scientific">Candidatus Woykebacteria bacterium RBG_13_40_15</name>
    <dbReference type="NCBI Taxonomy" id="1802593"/>
    <lineage>
        <taxon>Bacteria</taxon>
        <taxon>Candidatus Woykeibacteriota</taxon>
    </lineage>
</organism>
<reference evidence="3 4" key="1">
    <citation type="journal article" date="2016" name="Nat. Commun.">
        <title>Thousands of microbial genomes shed light on interconnected biogeochemical processes in an aquifer system.</title>
        <authorList>
            <person name="Anantharaman K."/>
            <person name="Brown C.T."/>
            <person name="Hug L.A."/>
            <person name="Sharon I."/>
            <person name="Castelle C.J."/>
            <person name="Probst A.J."/>
            <person name="Thomas B.C."/>
            <person name="Singh A."/>
            <person name="Wilkins M.J."/>
            <person name="Karaoz U."/>
            <person name="Brodie E.L."/>
            <person name="Williams K.H."/>
            <person name="Hubbard S.S."/>
            <person name="Banfield J.F."/>
        </authorList>
    </citation>
    <scope>NUCLEOTIDE SEQUENCE [LARGE SCALE GENOMIC DNA]</scope>
</reference>
<evidence type="ECO:0008006" key="5">
    <source>
        <dbReference type="Google" id="ProtNLM"/>
    </source>
</evidence>
<keyword evidence="1" id="KW-0472">Membrane</keyword>
<accession>A0A1G1W9P7</accession>
<evidence type="ECO:0000256" key="1">
    <source>
        <dbReference type="SAM" id="Phobius"/>
    </source>
</evidence>
<dbReference type="Proteomes" id="UP000176631">
    <property type="component" value="Unassembled WGS sequence"/>
</dbReference>
<sequence length="338" mass="36733">MKKLLFAAIFNKKNLLLTIPVFALFTTAALVKAQTDQPTTGAFGLAVSPPTLSLTMNPGEVRTEKIIIENVTNQATTYYPEKDDFVAPKDESGTPTFISEEKTSSTYSLSKWLTISKASITLASKEKQVVDVTISVPANAEPSGHFGAVLFGTIAPNTEGTGTGLQGKIGTLILVRVAGDAKENGVVASFTTDKSIYQKPPVNFVSRIRNLGNVHFAPSGEIVIKDMFGRKIDSLKVNDVAGNVLPDSVRKFENKWEKSVLPGLYKAELLLSYGTPQKSLTASVSFWILPWVQILIGLAILVVVILLLVLGMKRYNRYIVSKAENKETPTSTPPTVQW</sequence>
<feature type="signal peptide" evidence="2">
    <location>
        <begin position="1"/>
        <end position="23"/>
    </location>
</feature>
<evidence type="ECO:0000313" key="3">
    <source>
        <dbReference type="EMBL" id="OGY24408.1"/>
    </source>
</evidence>